<proteinExistence type="predicted"/>
<gene>
    <name evidence="2" type="ORF">DUI87_02140</name>
</gene>
<evidence type="ECO:0000313" key="3">
    <source>
        <dbReference type="Proteomes" id="UP000269221"/>
    </source>
</evidence>
<evidence type="ECO:0000313" key="2">
    <source>
        <dbReference type="EMBL" id="RMC21279.1"/>
    </source>
</evidence>
<accession>A0A3M0L701</accession>
<dbReference type="Proteomes" id="UP000269221">
    <property type="component" value="Unassembled WGS sequence"/>
</dbReference>
<organism evidence="2 3">
    <name type="scientific">Hirundo rustica rustica</name>
    <dbReference type="NCBI Taxonomy" id="333673"/>
    <lineage>
        <taxon>Eukaryota</taxon>
        <taxon>Metazoa</taxon>
        <taxon>Chordata</taxon>
        <taxon>Craniata</taxon>
        <taxon>Vertebrata</taxon>
        <taxon>Euteleostomi</taxon>
        <taxon>Archelosauria</taxon>
        <taxon>Archosauria</taxon>
        <taxon>Dinosauria</taxon>
        <taxon>Saurischia</taxon>
        <taxon>Theropoda</taxon>
        <taxon>Coelurosauria</taxon>
        <taxon>Aves</taxon>
        <taxon>Neognathae</taxon>
        <taxon>Neoaves</taxon>
        <taxon>Telluraves</taxon>
        <taxon>Australaves</taxon>
        <taxon>Passeriformes</taxon>
        <taxon>Sylvioidea</taxon>
        <taxon>Hirundinidae</taxon>
        <taxon>Hirundo</taxon>
    </lineage>
</organism>
<protein>
    <submittedName>
        <fullName evidence="2">Uncharacterized protein</fullName>
    </submittedName>
</protein>
<keyword evidence="1" id="KW-0732">Signal</keyword>
<evidence type="ECO:0000256" key="1">
    <source>
        <dbReference type="SAM" id="SignalP"/>
    </source>
</evidence>
<feature type="signal peptide" evidence="1">
    <location>
        <begin position="1"/>
        <end position="15"/>
    </location>
</feature>
<sequence length="125" mass="13576">MATIFWLEGVTLAQAATICGHGRNPRKHLNDPPANSIVVASSKNLKHELPCCRITHLLLNRSSHPSCKAQEGLINSLDDRYKGLLWSSQLYGLNQGYDACLLALLLDQGLKTSRPVGPGIIACSQ</sequence>
<reference evidence="2 3" key="1">
    <citation type="submission" date="2018-07" db="EMBL/GenBank/DDBJ databases">
        <title>A high quality draft genome assembly of the barn swallow (H. rustica rustica).</title>
        <authorList>
            <person name="Formenti G."/>
            <person name="Chiara M."/>
            <person name="Poveda L."/>
            <person name="Francoijs K.-J."/>
            <person name="Bonisoli-Alquati A."/>
            <person name="Canova L."/>
            <person name="Gianfranceschi L."/>
            <person name="Horner D.S."/>
            <person name="Saino N."/>
        </authorList>
    </citation>
    <scope>NUCLEOTIDE SEQUENCE [LARGE SCALE GENOMIC DNA]</scope>
    <source>
        <strain evidence="2">Chelidonia</strain>
        <tissue evidence="2">Blood</tissue>
    </source>
</reference>
<dbReference type="AlphaFoldDB" id="A0A3M0L701"/>
<name>A0A3M0L701_HIRRU</name>
<feature type="chain" id="PRO_5018314961" evidence="1">
    <location>
        <begin position="16"/>
        <end position="125"/>
    </location>
</feature>
<dbReference type="EMBL" id="QRBI01000093">
    <property type="protein sequence ID" value="RMC21279.1"/>
    <property type="molecule type" value="Genomic_DNA"/>
</dbReference>
<keyword evidence="3" id="KW-1185">Reference proteome</keyword>
<comment type="caution">
    <text evidence="2">The sequence shown here is derived from an EMBL/GenBank/DDBJ whole genome shotgun (WGS) entry which is preliminary data.</text>
</comment>